<evidence type="ECO:0000313" key="1">
    <source>
        <dbReference type="EMBL" id="TDU28605.1"/>
    </source>
</evidence>
<dbReference type="AlphaFoldDB" id="A0A4R7P4B5"/>
<protein>
    <recommendedName>
        <fullName evidence="3">Phosphate-selective porin O/P</fullName>
    </recommendedName>
</protein>
<sequence>MWALPFAATAQTAAVESADPVAAPAPPPIGQDPLAQRYALGQGLRLGSSGFTLGGYGELGYRDPGDARDWDAAVDALSAFLWWDGGGRWRFFSETELADVARVDNDGAHASDAELISERLYLDYAWRDELKLRFGKFLTPVGRWNLIHAAPLTWTSSRPLITEATFPTNATGAMVYGVLPWTAQGIEYSVYASPGEELFREDDLDTFREAVGARVSGYAGPHVQLGLSWATFEQESDAETRKQLIGGDFAWSWHRFELSGEYAVRSLSGREEQQDEKGYYVQAVAPLFAQVYAVGRYEAFHQSGADRDLNLYLGGLAWRPMPALVFKGEYSRATDNDVGVPDGWRASIAVLF</sequence>
<organism evidence="1 2">
    <name type="scientific">Panacagrimonas perspica</name>
    <dbReference type="NCBI Taxonomy" id="381431"/>
    <lineage>
        <taxon>Bacteria</taxon>
        <taxon>Pseudomonadati</taxon>
        <taxon>Pseudomonadota</taxon>
        <taxon>Gammaproteobacteria</taxon>
        <taxon>Nevskiales</taxon>
        <taxon>Nevskiaceae</taxon>
        <taxon>Panacagrimonas</taxon>
    </lineage>
</organism>
<name>A0A4R7P4B5_9GAMM</name>
<dbReference type="EMBL" id="SOBT01000009">
    <property type="protein sequence ID" value="TDU28605.1"/>
    <property type="molecule type" value="Genomic_DNA"/>
</dbReference>
<dbReference type="InterPro" id="IPR023614">
    <property type="entry name" value="Porin_dom_sf"/>
</dbReference>
<evidence type="ECO:0000313" key="2">
    <source>
        <dbReference type="Proteomes" id="UP000295341"/>
    </source>
</evidence>
<dbReference type="Proteomes" id="UP000295341">
    <property type="component" value="Unassembled WGS sequence"/>
</dbReference>
<accession>A0A4R7P4B5</accession>
<dbReference type="Gene3D" id="2.40.160.10">
    <property type="entry name" value="Porin"/>
    <property type="match status" value="1"/>
</dbReference>
<keyword evidence="2" id="KW-1185">Reference proteome</keyword>
<evidence type="ECO:0008006" key="3">
    <source>
        <dbReference type="Google" id="ProtNLM"/>
    </source>
</evidence>
<reference evidence="1 2" key="1">
    <citation type="submission" date="2019-03" db="EMBL/GenBank/DDBJ databases">
        <title>Genomic Encyclopedia of Type Strains, Phase IV (KMG-IV): sequencing the most valuable type-strain genomes for metagenomic binning, comparative biology and taxonomic classification.</title>
        <authorList>
            <person name="Goeker M."/>
        </authorList>
    </citation>
    <scope>NUCLEOTIDE SEQUENCE [LARGE SCALE GENOMIC DNA]</scope>
    <source>
        <strain evidence="1 2">DSM 26377</strain>
    </source>
</reference>
<comment type="caution">
    <text evidence="1">The sequence shown here is derived from an EMBL/GenBank/DDBJ whole genome shotgun (WGS) entry which is preliminary data.</text>
</comment>
<gene>
    <name evidence="1" type="ORF">DFR24_2980</name>
</gene>
<dbReference type="SUPFAM" id="SSF56935">
    <property type="entry name" value="Porins"/>
    <property type="match status" value="1"/>
</dbReference>
<proteinExistence type="predicted"/>